<dbReference type="Pfam" id="PF18051">
    <property type="entry name" value="RPN1_C"/>
    <property type="match status" value="1"/>
</dbReference>
<dbReference type="Proteomes" id="UP000095023">
    <property type="component" value="Unassembled WGS sequence"/>
</dbReference>
<dbReference type="InterPro" id="IPR041433">
    <property type="entry name" value="RPN1_C"/>
</dbReference>
<evidence type="ECO:0000256" key="4">
    <source>
        <dbReference type="ARBA" id="ARBA00022942"/>
    </source>
</evidence>
<evidence type="ECO:0000313" key="9">
    <source>
        <dbReference type="Proteomes" id="UP000095023"/>
    </source>
</evidence>
<organism evidence="8 9">
    <name type="scientific">Tortispora caseinolytica NRRL Y-17796</name>
    <dbReference type="NCBI Taxonomy" id="767744"/>
    <lineage>
        <taxon>Eukaryota</taxon>
        <taxon>Fungi</taxon>
        <taxon>Dikarya</taxon>
        <taxon>Ascomycota</taxon>
        <taxon>Saccharomycotina</taxon>
        <taxon>Trigonopsidomycetes</taxon>
        <taxon>Trigonopsidales</taxon>
        <taxon>Trigonopsidaceae</taxon>
        <taxon>Tortispora</taxon>
    </lineage>
</organism>
<dbReference type="SUPFAM" id="SSF48371">
    <property type="entry name" value="ARM repeat"/>
    <property type="match status" value="1"/>
</dbReference>
<feature type="compositionally biased region" description="Polar residues" evidence="6">
    <location>
        <begin position="194"/>
        <end position="238"/>
    </location>
</feature>
<dbReference type="InterPro" id="IPR040892">
    <property type="entry name" value="RPN1_N"/>
</dbReference>
<dbReference type="InterPro" id="IPR002015">
    <property type="entry name" value="Proteasome/cyclosome_rpt"/>
</dbReference>
<evidence type="ECO:0000313" key="8">
    <source>
        <dbReference type="EMBL" id="ODV90819.1"/>
    </source>
</evidence>
<dbReference type="InterPro" id="IPR016024">
    <property type="entry name" value="ARM-type_fold"/>
</dbReference>
<feature type="region of interest" description="Disordered" evidence="6">
    <location>
        <begin position="1137"/>
        <end position="1223"/>
    </location>
</feature>
<proteinExistence type="inferred from homology"/>
<gene>
    <name evidence="8" type="ORF">CANCADRAFT_68858</name>
</gene>
<feature type="region of interest" description="Disordered" evidence="6">
    <location>
        <begin position="338"/>
        <end position="364"/>
    </location>
</feature>
<dbReference type="InterPro" id="IPR011989">
    <property type="entry name" value="ARM-like"/>
</dbReference>
<dbReference type="PROSITE" id="PS50002">
    <property type="entry name" value="SH3"/>
    <property type="match status" value="1"/>
</dbReference>
<feature type="region of interest" description="Disordered" evidence="6">
    <location>
        <begin position="533"/>
        <end position="555"/>
    </location>
</feature>
<keyword evidence="4" id="KW-0647">Proteasome</keyword>
<dbReference type="Gene3D" id="1.25.10.10">
    <property type="entry name" value="Leucine-rich Repeat Variant"/>
    <property type="match status" value="1"/>
</dbReference>
<feature type="compositionally biased region" description="Polar residues" evidence="6">
    <location>
        <begin position="1"/>
        <end position="16"/>
    </location>
</feature>
<sequence>MQANPDQTLSQKLNEASDSEEIDDFDYEMLSSSPSIHEDVIDPNYVYALHSFSATAEGQASATKGDAMVLLNDSHSYWWLVLHAKNRSIGYLPAEHIETPSERLARLNKHRNGDVDDLEIEDDFPYKGRSDKFLGAPLPSASKNVTFSDPSAYIEHEYEAEYSTDDYADDEIDSHSDIDEEWTEETDAGILSDHNLSSPTRAFTSSAADPTTQNPVKSLLPSTNKFPQSDLNTPLTGMPQSAMLEKETIGLGLIPKTRSAVSSLASVSNGERDSNRRSRDDYSINSESSERSTTYSPKSSRFGKLGALFKRTNSGSRNSSKSSADIQQSILSESENLVTHAQQADIQSPESKHESPALISAPDLPGIDRIGSLSFTEQPSLPVKRTSVLSNSSSSNGLESRLSSQRASLRDPTIDLRSSLTGIYDSYLSDVDFRKSDSTVNDVTLEPKPYKARRAIPTPIQEPRRQTPVGQEDISIAETMTSAPTPSSSSSLPRTSPDADVMYIDHITPSPVKMLLQDANDLIASRVQQHCTSVSSSRMAKEEKKAPQVQQEELSEEDLKLKNELELLVERIQEPNASLHSPAMNQLKTFIRTSTSSMTAVPKPLKFLMPHYDSLVEVYNFWSDAKLKSQLADILSVLAMTSAPAEQRSTLKYRLAATDIDDDPSLWGHEYMRHLALEIGEQFSFADLKGEATSDLVDLALKISPFFLKHNAEADAIDLLAEVDAISELPALVDESVYSRVCLYMISCVNFLAPPDDSVFLRTAFDIYMKFSSYPQALVTAMRLHDEARMESVFHATEDLVTKKQLALILSRQNIYLESITESQDETDYVVVECMDNSRLSEFFLYLSKELLVTDPMVPEDIFKSHLDHSVSRPISSSLDSAKQNLGAAYVNAFANTGFGNDKLITVDDESSSWIYKTKDAGMLATTASCGLIFLWDINAGLEYVFKFLDSSEPMVKAGALLGIGILHKGVRSEADAPLALLSEPEYLESPNSHIRSSAIMGLGLANAGSARAAVASVLLPIVQDPNVSVEHAGLAALALGQVFVGTCNGEVSEAILSVLMERSAHDLSDKWARFLALGLALLYTNRAEEIDAVVEAVKVIEHKLSAVTESLIVIASHAGSGDVLTIQLMLHDCLSRADSDEEEEEDEDEEDEAMEDEEAIAATTTGGETEASTSSERVTLPAASAFNLNSDSPKDSSGNTDGATTENPSDETSNNNKQIEKEKISARKSYSVLGIAAVAMGEEIGQEMSLRHFSHLMHYGDDSTRRAVPLALGLLYSSNPEMKVFETLSRYSHDSDLDVAMNAIFAMGIVGAGTKNARLALLLRQLATYYSREPSTLFMVRIAQGLLYLGKGTQTLNPLHTDRQVMSQTAFAGLLSVLVMLLDAKQFMSTHHYLLYNLVLAIQPRMLITVDENLEPLTVNVRVGQAVDVVGQAGRPKSITGWVTNTTPVLLGYGERAELEDDKYISQSAALEGIVILKKNPEYMEVDDA</sequence>
<dbReference type="GO" id="GO:0005634">
    <property type="term" value="C:nucleus"/>
    <property type="evidence" value="ECO:0007669"/>
    <property type="project" value="TreeGrafter"/>
</dbReference>
<keyword evidence="2 5" id="KW-0728">SH3 domain</keyword>
<feature type="region of interest" description="Disordered" evidence="6">
    <location>
        <begin position="1"/>
        <end position="21"/>
    </location>
</feature>
<feature type="domain" description="SH3" evidence="7">
    <location>
        <begin position="41"/>
        <end position="102"/>
    </location>
</feature>
<keyword evidence="9" id="KW-1185">Reference proteome</keyword>
<feature type="region of interest" description="Disordered" evidence="6">
    <location>
        <begin position="260"/>
        <end position="301"/>
    </location>
</feature>
<dbReference type="GO" id="GO:0008540">
    <property type="term" value="C:proteasome regulatory particle, base subcomplex"/>
    <property type="evidence" value="ECO:0007669"/>
    <property type="project" value="TreeGrafter"/>
</dbReference>
<dbReference type="PANTHER" id="PTHR10943">
    <property type="entry name" value="26S PROTEASOME NON-ATPASE REGULATORY SUBUNIT"/>
    <property type="match status" value="1"/>
</dbReference>
<keyword evidence="3" id="KW-0677">Repeat</keyword>
<dbReference type="Pfam" id="PF01851">
    <property type="entry name" value="PC_rep"/>
    <property type="match status" value="2"/>
</dbReference>
<dbReference type="InterPro" id="IPR036028">
    <property type="entry name" value="SH3-like_dom_sf"/>
</dbReference>
<evidence type="ECO:0000256" key="3">
    <source>
        <dbReference type="ARBA" id="ARBA00022737"/>
    </source>
</evidence>
<feature type="compositionally biased region" description="Polar residues" evidence="6">
    <location>
        <begin position="338"/>
        <end position="349"/>
    </location>
</feature>
<feature type="region of interest" description="Disordered" evidence="6">
    <location>
        <begin position="189"/>
        <end position="238"/>
    </location>
</feature>
<dbReference type="EMBL" id="KV453842">
    <property type="protein sequence ID" value="ODV90819.1"/>
    <property type="molecule type" value="Genomic_DNA"/>
</dbReference>
<feature type="region of interest" description="Disordered" evidence="6">
    <location>
        <begin position="383"/>
        <end position="410"/>
    </location>
</feature>
<dbReference type="SMART" id="SM00326">
    <property type="entry name" value="SH3"/>
    <property type="match status" value="1"/>
</dbReference>
<feature type="compositionally biased region" description="Low complexity" evidence="6">
    <location>
        <begin position="387"/>
        <end position="404"/>
    </location>
</feature>
<dbReference type="GO" id="GO:0043161">
    <property type="term" value="P:proteasome-mediated ubiquitin-dependent protein catabolic process"/>
    <property type="evidence" value="ECO:0007669"/>
    <property type="project" value="TreeGrafter"/>
</dbReference>
<evidence type="ECO:0000256" key="1">
    <source>
        <dbReference type="ARBA" id="ARBA00005460"/>
    </source>
</evidence>
<evidence type="ECO:0000256" key="6">
    <source>
        <dbReference type="SAM" id="MobiDB-lite"/>
    </source>
</evidence>
<feature type="compositionally biased region" description="Low complexity" evidence="6">
    <location>
        <begin position="1161"/>
        <end position="1177"/>
    </location>
</feature>
<comment type="similarity">
    <text evidence="1">Belongs to the proteasome subunit S2 family.</text>
</comment>
<dbReference type="Pfam" id="PF17781">
    <property type="entry name" value="RPN1_RPN2_N"/>
    <property type="match status" value="1"/>
</dbReference>
<dbReference type="GO" id="GO:0034515">
    <property type="term" value="C:proteasome storage granule"/>
    <property type="evidence" value="ECO:0007669"/>
    <property type="project" value="TreeGrafter"/>
</dbReference>
<evidence type="ECO:0000256" key="5">
    <source>
        <dbReference type="PROSITE-ProRule" id="PRU00192"/>
    </source>
</evidence>
<dbReference type="SUPFAM" id="SSF50044">
    <property type="entry name" value="SH3-domain"/>
    <property type="match status" value="1"/>
</dbReference>
<protein>
    <recommendedName>
        <fullName evidence="7">SH3 domain-containing protein</fullName>
    </recommendedName>
</protein>
<feature type="compositionally biased region" description="Acidic residues" evidence="6">
    <location>
        <begin position="1140"/>
        <end position="1160"/>
    </location>
</feature>
<name>A0A1E4TGH4_9ASCO</name>
<dbReference type="Gene3D" id="2.30.30.40">
    <property type="entry name" value="SH3 Domains"/>
    <property type="match status" value="1"/>
</dbReference>
<dbReference type="PANTHER" id="PTHR10943:SF1">
    <property type="entry name" value="26S PROTEASOME NON-ATPASE REGULATORY SUBUNIT 2"/>
    <property type="match status" value="1"/>
</dbReference>
<evidence type="ECO:0000259" key="7">
    <source>
        <dbReference type="PROSITE" id="PS50002"/>
    </source>
</evidence>
<feature type="compositionally biased region" description="Polar residues" evidence="6">
    <location>
        <begin position="1187"/>
        <end position="1218"/>
    </location>
</feature>
<accession>A0A1E4TGH4</accession>
<evidence type="ECO:0000256" key="2">
    <source>
        <dbReference type="ARBA" id="ARBA00022443"/>
    </source>
</evidence>
<dbReference type="InterPro" id="IPR001452">
    <property type="entry name" value="SH3_domain"/>
</dbReference>
<reference evidence="9" key="1">
    <citation type="submission" date="2016-02" db="EMBL/GenBank/DDBJ databases">
        <title>Comparative genomics of biotechnologically important yeasts.</title>
        <authorList>
            <consortium name="DOE Joint Genome Institute"/>
            <person name="Riley R."/>
            <person name="Haridas S."/>
            <person name="Wolfe K.H."/>
            <person name="Lopes M.R."/>
            <person name="Hittinger C.T."/>
            <person name="Goker M."/>
            <person name="Salamov A."/>
            <person name="Wisecaver J."/>
            <person name="Long T.M."/>
            <person name="Aerts A.L."/>
            <person name="Barry K."/>
            <person name="Choi C."/>
            <person name="Clum A."/>
            <person name="Coughlan A.Y."/>
            <person name="Deshpande S."/>
            <person name="Douglass A.P."/>
            <person name="Hanson S.J."/>
            <person name="Klenk H.-P."/>
            <person name="Labutti K."/>
            <person name="Lapidus A."/>
            <person name="Lindquist E."/>
            <person name="Lipzen A."/>
            <person name="Meier-Kolthoff J.P."/>
            <person name="Ohm R.A."/>
            <person name="Otillar R.P."/>
            <person name="Pangilinan J."/>
            <person name="Peng Y."/>
            <person name="Rokas A."/>
            <person name="Rosa C.A."/>
            <person name="Scheuner C."/>
            <person name="Sibirny A.A."/>
            <person name="Slot J.C."/>
            <person name="Stielow J.B."/>
            <person name="Sun H."/>
            <person name="Kurtzman C.P."/>
            <person name="Blackwell M."/>
            <person name="Jeffries T.W."/>
            <person name="Grigoriev I.V."/>
        </authorList>
    </citation>
    <scope>NUCLEOTIDE SEQUENCE [LARGE SCALE GENOMIC DNA]</scope>
    <source>
        <strain evidence="9">NRRL Y-17796</strain>
    </source>
</reference>
<feature type="compositionally biased region" description="Basic and acidic residues" evidence="6">
    <location>
        <begin position="270"/>
        <end position="282"/>
    </location>
</feature>
<dbReference type="OrthoDB" id="10252509at2759"/>